<organism evidence="4 6">
    <name type="scientific">Pseudoalteromonas citrea</name>
    <dbReference type="NCBI Taxonomy" id="43655"/>
    <lineage>
        <taxon>Bacteria</taxon>
        <taxon>Pseudomonadati</taxon>
        <taxon>Pseudomonadota</taxon>
        <taxon>Gammaproteobacteria</taxon>
        <taxon>Alteromonadales</taxon>
        <taxon>Pseudoalteromonadaceae</taxon>
        <taxon>Pseudoalteromonas</taxon>
    </lineage>
</organism>
<proteinExistence type="predicted"/>
<dbReference type="EMBL" id="PNCK01000018">
    <property type="protein sequence ID" value="TMP45150.1"/>
    <property type="molecule type" value="Genomic_DNA"/>
</dbReference>
<dbReference type="GO" id="GO:0003779">
    <property type="term" value="F:actin binding"/>
    <property type="evidence" value="ECO:0007669"/>
    <property type="project" value="InterPro"/>
</dbReference>
<dbReference type="PROSITE" id="PS51082">
    <property type="entry name" value="WH2"/>
    <property type="match status" value="1"/>
</dbReference>
<evidence type="ECO:0000256" key="1">
    <source>
        <dbReference type="SAM" id="MobiDB-lite"/>
    </source>
</evidence>
<feature type="compositionally biased region" description="Basic and acidic residues" evidence="1">
    <location>
        <begin position="140"/>
        <end position="169"/>
    </location>
</feature>
<evidence type="ECO:0000313" key="6">
    <source>
        <dbReference type="Proteomes" id="UP000307706"/>
    </source>
</evidence>
<evidence type="ECO:0000313" key="5">
    <source>
        <dbReference type="Proteomes" id="UP000305730"/>
    </source>
</evidence>
<reference evidence="4" key="3">
    <citation type="submission" date="2019-09" db="EMBL/GenBank/DDBJ databases">
        <title>Co-occurence of chitin degradation, pigmentation and bioactivity in marine Pseudoalteromonas.</title>
        <authorList>
            <person name="Sonnenschein E.C."/>
            <person name="Bech P.K."/>
        </authorList>
    </citation>
    <scope>NUCLEOTIDE SEQUENCE</scope>
    <source>
        <strain evidence="4">S2231</strain>
    </source>
</reference>
<reference evidence="5 6" key="2">
    <citation type="submission" date="2019-06" db="EMBL/GenBank/DDBJ databases">
        <title>Co-occurence of chitin degradation, pigmentation and bioactivity in marine Pseudoalteromonas.</title>
        <authorList>
            <person name="Sonnenschein E.C."/>
            <person name="Bech P.K."/>
        </authorList>
    </citation>
    <scope>NUCLEOTIDE SEQUENCE [LARGE SCALE GENOMIC DNA]</scope>
    <source>
        <strain evidence="6">S2231</strain>
        <strain evidence="3 5">S2233</strain>
    </source>
</reference>
<protein>
    <recommendedName>
        <fullName evidence="2">WH2 domain-containing protein</fullName>
    </recommendedName>
</protein>
<name>A0A5S3XTY1_9GAMM</name>
<evidence type="ECO:0000313" key="4">
    <source>
        <dbReference type="EMBL" id="TMP61469.1"/>
    </source>
</evidence>
<dbReference type="EMBL" id="PNCL01000016">
    <property type="protein sequence ID" value="TMP61469.1"/>
    <property type="molecule type" value="Genomic_DNA"/>
</dbReference>
<evidence type="ECO:0000259" key="2">
    <source>
        <dbReference type="PROSITE" id="PS51082"/>
    </source>
</evidence>
<comment type="caution">
    <text evidence="4">The sequence shown here is derived from an EMBL/GenBank/DDBJ whole genome shotgun (WGS) entry which is preliminary data.</text>
</comment>
<feature type="region of interest" description="Disordered" evidence="1">
    <location>
        <begin position="140"/>
        <end position="170"/>
    </location>
</feature>
<evidence type="ECO:0000313" key="3">
    <source>
        <dbReference type="EMBL" id="TMP45150.1"/>
    </source>
</evidence>
<dbReference type="OrthoDB" id="6278558at2"/>
<dbReference type="InterPro" id="IPR003124">
    <property type="entry name" value="WH2_dom"/>
</dbReference>
<gene>
    <name evidence="4" type="ORF">CWB96_04070</name>
    <name evidence="3" type="ORF">CWB97_04940</name>
</gene>
<sequence length="771" mass="88129">MPFATTHILNTWKSDTNIRLASRGALLRKVDAKVAAYCSTPTPEIFKELKSAYFLWQVSKEEKYLNLDGWRSSQRNQSDKQFPVERLHNFLFPKEEDQQIDDFSLLLTKEAKRDCVRILYGSKAKFLYKDDLKEMVKQAKEDITESRREKTENDRQTRANHNDEQRSESSEINQIASSIAVQMKTGNVMAAQVKQGYGWIKDIAHTIYEFLKGIAEDFIKFVSDCWVSIRDLLISLVAEVCIALVPGINSIVSAGKSVKEYTDAVKIAVKGCYQRYKDSKTMMLANKTYQLRTALMTFANNQFLLAMRDAAVQLVRALENSFSVVSGITVPGNVSKVLSLTAFYIQKIAVLAKEYYFTRKLNRHLSQINKHNPYVSDELLKDPLIAAYLIVNATDSTLFATVRDNQDMAVWLDYCTEHMSEFDSLKERAQEYIESRKIRLKGLKSQSDAVGPAPFLLHIQNFEKSQLSKVELSKPSSLLDDIRQFDKSSLKHVDTQVKRGKGLLDEIELHNNNSLKTTNTVEKHGIGVLDEITRFNREQLKESETQVKQGTSVLDQVELFNRKKLAPVQTVTKRGESVLDQVELFNKATLSQQRTQEFDYLAQIKKIELSLQALDYRIINRTMVGHASLKGALNTLENQPVSVGQWKKLTWVKFGRRHEITKSIDKGVGIYYKFFTQRAQKALKPRNCQAIEGCLNVISRRLEILQRDVLYPVQAWLMQLDSTHRTSPRRPAMTKLNAAAQSERNALQELAMSLEKLNTRYTMIAGQKGIN</sequence>
<keyword evidence="5" id="KW-1185">Reference proteome</keyword>
<accession>A0A5S3XTY1</accession>
<feature type="domain" description="WH2" evidence="2">
    <location>
        <begin position="474"/>
        <end position="493"/>
    </location>
</feature>
<dbReference type="RefSeq" id="WP_138595422.1">
    <property type="nucleotide sequence ID" value="NZ_PNCK01000018.1"/>
</dbReference>
<dbReference type="Proteomes" id="UP000307706">
    <property type="component" value="Unassembled WGS sequence"/>
</dbReference>
<dbReference type="Proteomes" id="UP000305730">
    <property type="component" value="Unassembled WGS sequence"/>
</dbReference>
<reference evidence="5 6" key="1">
    <citation type="submission" date="2017-12" db="EMBL/GenBank/DDBJ databases">
        <authorList>
            <person name="Paulsen S."/>
            <person name="Gram L.K."/>
        </authorList>
    </citation>
    <scope>NUCLEOTIDE SEQUENCE [LARGE SCALE GENOMIC DNA]</scope>
    <source>
        <strain evidence="4 6">S2231</strain>
        <strain evidence="3 5">S2233</strain>
    </source>
</reference>
<dbReference type="AlphaFoldDB" id="A0A5S3XTY1"/>